<dbReference type="SUPFAM" id="SSF51735">
    <property type="entry name" value="NAD(P)-binding Rossmann-fold domains"/>
    <property type="match status" value="1"/>
</dbReference>
<dbReference type="InterPro" id="IPR036291">
    <property type="entry name" value="NAD(P)-bd_dom_sf"/>
</dbReference>
<name>A0A3B0UEF5_9ZZZZ</name>
<reference evidence="2" key="1">
    <citation type="submission" date="2018-06" db="EMBL/GenBank/DDBJ databases">
        <authorList>
            <person name="Zhirakovskaya E."/>
        </authorList>
    </citation>
    <scope>NUCLEOTIDE SEQUENCE</scope>
</reference>
<dbReference type="PRINTS" id="PR00081">
    <property type="entry name" value="GDHRDH"/>
</dbReference>
<proteinExistence type="inferred from homology"/>
<sequence length="258" mass="26999">MSKLALITGGQKGIGFGIARSMVKEGWQVALASSSDVNSEAVVAALEALGPGARYYQHNLLDTKAIAALLARIEAEQGAIISLVSNAGVPAPVRGDMLEMTPENFDFVLDINLRGAFFLAQAVAKKMLERGVGGDGDASDYRSIIFVTSISATMVSIERAEYCISKAGAAMMAQLFAARLAADGIGVFELRPGIIATGMTEGVKDKYTAKIKDGLVPAKRWGQPSDIGDIVVPLATGQMNFATGAIIPVDGGLSIHRL</sequence>
<dbReference type="EC" id="1.1.1.100" evidence="2"/>
<dbReference type="InterPro" id="IPR020904">
    <property type="entry name" value="Sc_DH/Rdtase_CS"/>
</dbReference>
<dbReference type="GO" id="GO:0004316">
    <property type="term" value="F:3-oxoacyl-[acyl-carrier-protein] reductase (NADPH) activity"/>
    <property type="evidence" value="ECO:0007669"/>
    <property type="project" value="UniProtKB-EC"/>
</dbReference>
<accession>A0A3B0UEF5</accession>
<dbReference type="InterPro" id="IPR002347">
    <property type="entry name" value="SDR_fam"/>
</dbReference>
<dbReference type="EMBL" id="UOEO01000217">
    <property type="protein sequence ID" value="VAW22869.1"/>
    <property type="molecule type" value="Genomic_DNA"/>
</dbReference>
<dbReference type="NCBIfam" id="NF009386">
    <property type="entry name" value="PRK12745.1"/>
    <property type="match status" value="1"/>
</dbReference>
<dbReference type="PANTHER" id="PTHR42760">
    <property type="entry name" value="SHORT-CHAIN DEHYDROGENASES/REDUCTASES FAMILY MEMBER"/>
    <property type="match status" value="1"/>
</dbReference>
<organism evidence="2">
    <name type="scientific">hydrothermal vent metagenome</name>
    <dbReference type="NCBI Taxonomy" id="652676"/>
    <lineage>
        <taxon>unclassified sequences</taxon>
        <taxon>metagenomes</taxon>
        <taxon>ecological metagenomes</taxon>
    </lineage>
</organism>
<dbReference type="Gene3D" id="3.40.50.720">
    <property type="entry name" value="NAD(P)-binding Rossmann-like Domain"/>
    <property type="match status" value="1"/>
</dbReference>
<comment type="similarity">
    <text evidence="1">Belongs to the short-chain dehydrogenases/reductases (SDR) family.</text>
</comment>
<gene>
    <name evidence="2" type="ORF">MNBD_ALPHA12-1774</name>
</gene>
<protein>
    <submittedName>
        <fullName evidence="2">3-oxoacyl-[acyl-carrier protein] reductase</fullName>
        <ecNumber evidence="2">1.1.1.100</ecNumber>
    </submittedName>
</protein>
<evidence type="ECO:0000313" key="2">
    <source>
        <dbReference type="EMBL" id="VAW22869.1"/>
    </source>
</evidence>
<evidence type="ECO:0000256" key="1">
    <source>
        <dbReference type="ARBA" id="ARBA00006484"/>
    </source>
</evidence>
<keyword evidence="2" id="KW-0560">Oxidoreductase</keyword>
<dbReference type="Pfam" id="PF13561">
    <property type="entry name" value="adh_short_C2"/>
    <property type="match status" value="1"/>
</dbReference>
<dbReference type="AlphaFoldDB" id="A0A3B0UEF5"/>
<dbReference type="PROSITE" id="PS00061">
    <property type="entry name" value="ADH_SHORT"/>
    <property type="match status" value="1"/>
</dbReference>